<sequence length="75" mass="8567">MIVDGLGKYKDKRVIPVLVGLLEDKDVQGHALSALSKFKDPELITYIKPFVNHEITWIRNTAKRAISKFEKLSNE</sequence>
<protein>
    <submittedName>
        <fullName evidence="1">HEAT repeat domain-containing protein</fullName>
    </submittedName>
</protein>
<dbReference type="Gene3D" id="1.25.10.10">
    <property type="entry name" value="Leucine-rich Repeat Variant"/>
    <property type="match status" value="1"/>
</dbReference>
<dbReference type="SUPFAM" id="SSF48371">
    <property type="entry name" value="ARM repeat"/>
    <property type="match status" value="1"/>
</dbReference>
<gene>
    <name evidence="1" type="ORF">RH061_03220</name>
</gene>
<keyword evidence="2" id="KW-1185">Reference proteome</keyword>
<accession>A0ABY9VP65</accession>
<proteinExistence type="predicted"/>
<dbReference type="Pfam" id="PF13646">
    <property type="entry name" value="HEAT_2"/>
    <property type="match status" value="1"/>
</dbReference>
<organism evidence="1 2">
    <name type="scientific">Mesobacillus jeotgali</name>
    <dbReference type="NCBI Taxonomy" id="129985"/>
    <lineage>
        <taxon>Bacteria</taxon>
        <taxon>Bacillati</taxon>
        <taxon>Bacillota</taxon>
        <taxon>Bacilli</taxon>
        <taxon>Bacillales</taxon>
        <taxon>Bacillaceae</taxon>
        <taxon>Mesobacillus</taxon>
    </lineage>
</organism>
<dbReference type="InterPro" id="IPR016024">
    <property type="entry name" value="ARM-type_fold"/>
</dbReference>
<dbReference type="EMBL" id="CP134494">
    <property type="protein sequence ID" value="WNF23537.1"/>
    <property type="molecule type" value="Genomic_DNA"/>
</dbReference>
<dbReference type="Proteomes" id="UP001303324">
    <property type="component" value="Chromosome"/>
</dbReference>
<evidence type="ECO:0000313" key="2">
    <source>
        <dbReference type="Proteomes" id="UP001303324"/>
    </source>
</evidence>
<evidence type="ECO:0000313" key="1">
    <source>
        <dbReference type="EMBL" id="WNF23537.1"/>
    </source>
</evidence>
<name>A0ABY9VP65_9BACI</name>
<reference evidence="1 2" key="1">
    <citation type="submission" date="2023-09" db="EMBL/GenBank/DDBJ databases">
        <title>Microbial mechanism of fulvic acid promoting antimony reduction mineralization in rice fields.</title>
        <authorList>
            <person name="Chen G."/>
            <person name="Lan J."/>
        </authorList>
    </citation>
    <scope>NUCLEOTIDE SEQUENCE [LARGE SCALE GENOMIC DNA]</scope>
    <source>
        <strain evidence="1 2">PS1</strain>
    </source>
</reference>
<dbReference type="InterPro" id="IPR011989">
    <property type="entry name" value="ARM-like"/>
</dbReference>
<dbReference type="RefSeq" id="WP_311073902.1">
    <property type="nucleotide sequence ID" value="NZ_CP134494.1"/>
</dbReference>